<dbReference type="GeneID" id="92757651"/>
<comment type="caution">
    <text evidence="6">The sequence shown here is derived from an EMBL/GenBank/DDBJ whole genome shotgun (WGS) entry which is preliminary data.</text>
</comment>
<dbReference type="SUPFAM" id="SSF54862">
    <property type="entry name" value="4Fe-4S ferredoxins"/>
    <property type="match status" value="1"/>
</dbReference>
<evidence type="ECO:0000313" key="6">
    <source>
        <dbReference type="EMBL" id="KAA2378371.1"/>
    </source>
</evidence>
<dbReference type="EMBL" id="VVXK01000016">
    <property type="protein sequence ID" value="KAA2367934.1"/>
    <property type="molecule type" value="Genomic_DNA"/>
</dbReference>
<evidence type="ECO:0000313" key="5">
    <source>
        <dbReference type="EMBL" id="KAA2367934.1"/>
    </source>
</evidence>
<evidence type="ECO:0000313" key="8">
    <source>
        <dbReference type="Proteomes" id="UP000323567"/>
    </source>
</evidence>
<dbReference type="EMBL" id="VVXJ01000001">
    <property type="protein sequence ID" value="KAA2378371.1"/>
    <property type="molecule type" value="Genomic_DNA"/>
</dbReference>
<dbReference type="RefSeq" id="WP_015547514.1">
    <property type="nucleotide sequence ID" value="NZ_AP031448.1"/>
</dbReference>
<feature type="domain" description="4Fe-4S ferredoxin-type" evidence="4">
    <location>
        <begin position="33"/>
        <end position="62"/>
    </location>
</feature>
<dbReference type="InterPro" id="IPR017896">
    <property type="entry name" value="4Fe4S_Fe-S-bd"/>
</dbReference>
<keyword evidence="1" id="KW-0479">Metal-binding</keyword>
<keyword evidence="2" id="KW-0408">Iron</keyword>
<name>A0A5B3GXL6_9BACT</name>
<dbReference type="Pfam" id="PF00037">
    <property type="entry name" value="Fer4"/>
    <property type="match status" value="1"/>
</dbReference>
<gene>
    <name evidence="6" type="ORF">F2Y07_00540</name>
    <name evidence="5" type="ORF">F2Y13_11010</name>
</gene>
<dbReference type="GO" id="GO:0046872">
    <property type="term" value="F:metal ion binding"/>
    <property type="evidence" value="ECO:0007669"/>
    <property type="project" value="UniProtKB-KW"/>
</dbReference>
<dbReference type="GO" id="GO:0051536">
    <property type="term" value="F:iron-sulfur cluster binding"/>
    <property type="evidence" value="ECO:0007669"/>
    <property type="project" value="UniProtKB-KW"/>
</dbReference>
<organism evidence="6 7">
    <name type="scientific">Alistipes shahii</name>
    <dbReference type="NCBI Taxonomy" id="328814"/>
    <lineage>
        <taxon>Bacteria</taxon>
        <taxon>Pseudomonadati</taxon>
        <taxon>Bacteroidota</taxon>
        <taxon>Bacteroidia</taxon>
        <taxon>Bacteroidales</taxon>
        <taxon>Rikenellaceae</taxon>
        <taxon>Alistipes</taxon>
    </lineage>
</organism>
<reference evidence="7 8" key="1">
    <citation type="journal article" date="2019" name="Nat. Med.">
        <title>A library of human gut bacterial isolates paired with longitudinal multiomics data enables mechanistic microbiome research.</title>
        <authorList>
            <person name="Poyet M."/>
            <person name="Groussin M."/>
            <person name="Gibbons S.M."/>
            <person name="Avila-Pacheco J."/>
            <person name="Jiang X."/>
            <person name="Kearney S.M."/>
            <person name="Perrotta A.R."/>
            <person name="Berdy B."/>
            <person name="Zhao S."/>
            <person name="Lieberman T.D."/>
            <person name="Swanson P.K."/>
            <person name="Smith M."/>
            <person name="Roesemann S."/>
            <person name="Alexander J.E."/>
            <person name="Rich S.A."/>
            <person name="Livny J."/>
            <person name="Vlamakis H."/>
            <person name="Clish C."/>
            <person name="Bullock K."/>
            <person name="Deik A."/>
            <person name="Scott J."/>
            <person name="Pierce K.A."/>
            <person name="Xavier R.J."/>
            <person name="Alm E.J."/>
        </authorList>
    </citation>
    <scope>NUCLEOTIDE SEQUENCE [LARGE SCALE GENOMIC DNA]</scope>
    <source>
        <strain evidence="6 7">BIOML-A1</strain>
        <strain evidence="5 8">BIOML-A2</strain>
    </source>
</reference>
<evidence type="ECO:0000256" key="1">
    <source>
        <dbReference type="ARBA" id="ARBA00022723"/>
    </source>
</evidence>
<dbReference type="Proteomes" id="UP000323567">
    <property type="component" value="Unassembled WGS sequence"/>
</dbReference>
<proteinExistence type="predicted"/>
<accession>A0A5B3GXL6</accession>
<dbReference type="Gene3D" id="3.30.70.20">
    <property type="match status" value="1"/>
</dbReference>
<dbReference type="InterPro" id="IPR017900">
    <property type="entry name" value="4Fe4S_Fe_S_CS"/>
</dbReference>
<sequence length="67" mass="7178">MALTVDALLCPQNHRCPLIPICPAGAISQEGNSLPRIDPGKCIECGKCVKRCGMQAVYKAKEHGQTL</sequence>
<evidence type="ECO:0000256" key="3">
    <source>
        <dbReference type="ARBA" id="ARBA00023014"/>
    </source>
</evidence>
<protein>
    <submittedName>
        <fullName evidence="6">4Fe-4S ferredoxin</fullName>
    </submittedName>
</protein>
<evidence type="ECO:0000259" key="4">
    <source>
        <dbReference type="PROSITE" id="PS51379"/>
    </source>
</evidence>
<dbReference type="Proteomes" id="UP000322658">
    <property type="component" value="Unassembled WGS sequence"/>
</dbReference>
<evidence type="ECO:0000256" key="2">
    <source>
        <dbReference type="ARBA" id="ARBA00023004"/>
    </source>
</evidence>
<keyword evidence="3" id="KW-0411">Iron-sulfur</keyword>
<dbReference type="PROSITE" id="PS00198">
    <property type="entry name" value="4FE4S_FER_1"/>
    <property type="match status" value="1"/>
</dbReference>
<dbReference type="AlphaFoldDB" id="A0A5B3GXL6"/>
<dbReference type="PROSITE" id="PS51379">
    <property type="entry name" value="4FE4S_FER_2"/>
    <property type="match status" value="1"/>
</dbReference>
<evidence type="ECO:0000313" key="7">
    <source>
        <dbReference type="Proteomes" id="UP000322658"/>
    </source>
</evidence>